<sequence length="802" mass="92529">MKTLKDQIKWEQECQRRGAENYYATQDRLREKGRSEQTDAIQYVMRTRLLDIGKAIETDVMSGKAGIQSKYNKVLSHAVELGVTPNAMAFMGVQVVIKAMSESKRKNHNKVTRICGSIGERIETEVRCINFEKNNPALFDLISKELDENDIVSYNHKRKTFVRQFMKTNQDISWGTAIKVGIGAKVLQMIEVVMQDLIYLHQEREGKKIVSTLKTTPAFTEWCAEFEKEKGLMQPSMLPLMIPPDDWDEHGQGGYYTTRMQLKFPFIKTKGREHREFVEKYIPYQHISAVNKIQKTSWQVNTQVLEVVEHVFKHGLGWGVPSALPLEVPPLPADLADITKDQYDEAQWEEFRYWKQVAKQAYREEARRRGQVIQFHQTLQLARELADWDEFYFAYSCDFRGRVYCATTCLSPQSNGIARSLLKFREEVELGDSGVAWLALHGAGMWGIKGTYEVRMDWVSRAKDMVAAIVCDPIQNNWWKDADEPYQFLAWCFEWHKVGYGSDPTAKSDLVVGIDGSCNGLQHFSAILRDPIGAKATNLGEGDEPQDIYKEVAEWVKRDLAKKDDGLAELWLKVGVDRSTTKRQCMTLPYGATQQSCREYTYEWVKDNWDSFDLNKRERWKVAAYLSPVIWEGIGETVVAARIAMEWLQRNVGNRYSKWVSPVGFPVYQFYKKVKTERVDTKLAGRTKLTVHNMDRTGDPNRFKQRLGIVPNFIHSVDASHMVMTINDTDLKAYSMIHDEFGCHAGQVQQLYGATRETFYKLHYHCNPLEMWAIHQGIPAEYVPQRGTFDISEVLRSKYIFG</sequence>
<gene>
    <name evidence="10" type="ORF">phiV141_27</name>
</gene>
<keyword evidence="4" id="KW-0808">Transferase</keyword>
<evidence type="ECO:0000256" key="1">
    <source>
        <dbReference type="ARBA" id="ARBA00009493"/>
    </source>
</evidence>
<keyword evidence="11" id="KW-1185">Reference proteome</keyword>
<dbReference type="GO" id="GO:0003899">
    <property type="term" value="F:DNA-directed RNA polymerase activity"/>
    <property type="evidence" value="ECO:0007669"/>
    <property type="project" value="UniProtKB-EC"/>
</dbReference>
<dbReference type="EC" id="2.7.7.6" evidence="2"/>
<dbReference type="SUPFAM" id="SSF56672">
    <property type="entry name" value="DNA/RNA polymerases"/>
    <property type="match status" value="1"/>
</dbReference>
<dbReference type="Gene3D" id="1.10.287.280">
    <property type="match status" value="1"/>
</dbReference>
<dbReference type="InterPro" id="IPR002092">
    <property type="entry name" value="DNA-dir_Rpol_phage-type"/>
</dbReference>
<dbReference type="InterPro" id="IPR029262">
    <property type="entry name" value="RPOL_N"/>
</dbReference>
<dbReference type="Pfam" id="PF00940">
    <property type="entry name" value="RNA_pol"/>
    <property type="match status" value="1"/>
</dbReference>
<organism evidence="10 11">
    <name type="scientific">Vibrio phage phiV141</name>
    <dbReference type="NCBI Taxonomy" id="2723905"/>
    <lineage>
        <taxon>Viruses</taxon>
        <taxon>Duplodnaviria</taxon>
        <taxon>Heunggongvirae</taxon>
        <taxon>Uroviricota</taxon>
        <taxon>Caudoviricetes</taxon>
        <taxon>Autographivirales</taxon>
        <taxon>Autographivirales incertae sedis</taxon>
        <taxon>Fujianvirus</taxon>
        <taxon>Fujianvirus V141</taxon>
    </lineage>
</organism>
<proteinExistence type="inferred from homology"/>
<dbReference type="GO" id="GO:0006351">
    <property type="term" value="P:DNA-templated transcription"/>
    <property type="evidence" value="ECO:0007669"/>
    <property type="project" value="InterPro"/>
</dbReference>
<dbReference type="GO" id="GO:0003677">
    <property type="term" value="F:DNA binding"/>
    <property type="evidence" value="ECO:0007669"/>
    <property type="project" value="InterPro"/>
</dbReference>
<dbReference type="Pfam" id="PF14700">
    <property type="entry name" value="RPOL_N"/>
    <property type="match status" value="1"/>
</dbReference>
<evidence type="ECO:0000256" key="3">
    <source>
        <dbReference type="ARBA" id="ARBA00022478"/>
    </source>
</evidence>
<keyword evidence="7" id="KW-1195">Viral transcription</keyword>
<dbReference type="PANTHER" id="PTHR10102">
    <property type="entry name" value="DNA-DIRECTED RNA POLYMERASE, MITOCHONDRIAL"/>
    <property type="match status" value="1"/>
</dbReference>
<accession>A0A7D7ERX5</accession>
<dbReference type="Proteomes" id="UP000514515">
    <property type="component" value="Segment"/>
</dbReference>
<feature type="domain" description="DNA-directed RNA polymerase N-terminal" evidence="9">
    <location>
        <begin position="5"/>
        <end position="295"/>
    </location>
</feature>
<dbReference type="EMBL" id="MT227925">
    <property type="protein sequence ID" value="QMP18285.1"/>
    <property type="molecule type" value="Genomic_DNA"/>
</dbReference>
<comment type="catalytic activity">
    <reaction evidence="8">
        <text>RNA(n) + a ribonucleoside 5'-triphosphate = RNA(n+1) + diphosphate</text>
        <dbReference type="Rhea" id="RHEA:21248"/>
        <dbReference type="Rhea" id="RHEA-COMP:14527"/>
        <dbReference type="Rhea" id="RHEA-COMP:17342"/>
        <dbReference type="ChEBI" id="CHEBI:33019"/>
        <dbReference type="ChEBI" id="CHEBI:61557"/>
        <dbReference type="ChEBI" id="CHEBI:140395"/>
        <dbReference type="EC" id="2.7.7.6"/>
    </reaction>
</comment>
<evidence type="ECO:0000313" key="11">
    <source>
        <dbReference type="Proteomes" id="UP000514515"/>
    </source>
</evidence>
<dbReference type="InterPro" id="IPR043502">
    <property type="entry name" value="DNA/RNA_pol_sf"/>
</dbReference>
<evidence type="ECO:0000256" key="5">
    <source>
        <dbReference type="ARBA" id="ARBA00022695"/>
    </source>
</evidence>
<keyword evidence="6" id="KW-0804">Transcription</keyword>
<evidence type="ECO:0000256" key="2">
    <source>
        <dbReference type="ARBA" id="ARBA00012418"/>
    </source>
</evidence>
<dbReference type="PANTHER" id="PTHR10102:SF0">
    <property type="entry name" value="DNA-DIRECTED RNA POLYMERASE, MITOCHONDRIAL"/>
    <property type="match status" value="1"/>
</dbReference>
<dbReference type="InterPro" id="IPR024075">
    <property type="entry name" value="DNA-dir_RNA_pol_helix_hairp_sf"/>
</dbReference>
<dbReference type="SMART" id="SM01311">
    <property type="entry name" value="RPOL_N"/>
    <property type="match status" value="1"/>
</dbReference>
<name>A0A7D7ERX5_9CAUD</name>
<evidence type="ECO:0000256" key="4">
    <source>
        <dbReference type="ARBA" id="ARBA00022679"/>
    </source>
</evidence>
<reference evidence="10 11" key="1">
    <citation type="submission" date="2020-03" db="EMBL/GenBank/DDBJ databases">
        <authorList>
            <person name="Chen G."/>
            <person name="Lin M."/>
            <person name="Fu H."/>
        </authorList>
    </citation>
    <scope>NUCLEOTIDE SEQUENCE [LARGE SCALE GENOMIC DNA]</scope>
</reference>
<keyword evidence="5" id="KW-0548">Nucleotidyltransferase</keyword>
<evidence type="ECO:0000313" key="10">
    <source>
        <dbReference type="EMBL" id="QMP18285.1"/>
    </source>
</evidence>
<dbReference type="Gene3D" id="1.10.1320.10">
    <property type="entry name" value="DNA-directed RNA polymerase, N-terminal domain"/>
    <property type="match status" value="1"/>
</dbReference>
<evidence type="ECO:0000256" key="8">
    <source>
        <dbReference type="ARBA" id="ARBA00048552"/>
    </source>
</evidence>
<dbReference type="GO" id="GO:0019083">
    <property type="term" value="P:viral transcription"/>
    <property type="evidence" value="ECO:0007669"/>
    <property type="project" value="UniProtKB-KW"/>
</dbReference>
<comment type="similarity">
    <text evidence="1">Belongs to the phage and mitochondrial RNA polymerase family.</text>
</comment>
<dbReference type="InterPro" id="IPR037159">
    <property type="entry name" value="RNA_POL_N_sf"/>
</dbReference>
<evidence type="ECO:0000256" key="7">
    <source>
        <dbReference type="ARBA" id="ARBA00023314"/>
    </source>
</evidence>
<dbReference type="InterPro" id="IPR046950">
    <property type="entry name" value="DNA-dir_Rpol_C_phage-type"/>
</dbReference>
<dbReference type="Gene3D" id="1.10.287.260">
    <property type="match status" value="1"/>
</dbReference>
<dbReference type="Gene3D" id="1.10.150.20">
    <property type="entry name" value="5' to 3' exonuclease, C-terminal subdomain"/>
    <property type="match status" value="1"/>
</dbReference>
<evidence type="ECO:0000259" key="9">
    <source>
        <dbReference type="SMART" id="SM01311"/>
    </source>
</evidence>
<dbReference type="GO" id="GO:0000428">
    <property type="term" value="C:DNA-directed RNA polymerase complex"/>
    <property type="evidence" value="ECO:0007669"/>
    <property type="project" value="UniProtKB-KW"/>
</dbReference>
<keyword evidence="3" id="KW-0240">DNA-directed RNA polymerase</keyword>
<evidence type="ECO:0000256" key="6">
    <source>
        <dbReference type="ARBA" id="ARBA00023163"/>
    </source>
</evidence>
<protein>
    <recommendedName>
        <fullName evidence="2">DNA-directed RNA polymerase</fullName>
        <ecNumber evidence="2">2.7.7.6</ecNumber>
    </recommendedName>
</protein>